<organism evidence="3 4">
    <name type="scientific">Bradyrhizobium brasilense</name>
    <dbReference type="NCBI Taxonomy" id="1419277"/>
    <lineage>
        <taxon>Bacteria</taxon>
        <taxon>Pseudomonadati</taxon>
        <taxon>Pseudomonadota</taxon>
        <taxon>Alphaproteobacteria</taxon>
        <taxon>Hyphomicrobiales</taxon>
        <taxon>Nitrobacteraceae</taxon>
        <taxon>Bradyrhizobium</taxon>
    </lineage>
</organism>
<evidence type="ECO:0000256" key="1">
    <source>
        <dbReference type="ARBA" id="ARBA00007689"/>
    </source>
</evidence>
<accession>A0A1G6IT15</accession>
<evidence type="ECO:0000313" key="3">
    <source>
        <dbReference type="EMBL" id="SDC09570.1"/>
    </source>
</evidence>
<name>A0A1G6IT15_9BRAD</name>
<feature type="domain" description="YCII-related" evidence="2">
    <location>
        <begin position="20"/>
        <end position="92"/>
    </location>
</feature>
<sequence length="101" mass="10870">MKYYVCKLTGPRPTFPQDMTPQEAAIMQAHVAYCGELLQAGKALVFGPVADPAGVWGLGVLQLPDDADPQEIVANDPVTKADAGFTYQLMPMLRAATRESC</sequence>
<dbReference type="InterPro" id="IPR011008">
    <property type="entry name" value="Dimeric_a/b-barrel"/>
</dbReference>
<dbReference type="InterPro" id="IPR005545">
    <property type="entry name" value="YCII"/>
</dbReference>
<proteinExistence type="inferred from homology"/>
<gene>
    <name evidence="3" type="ORF">SAMN05216337_1001241</name>
</gene>
<evidence type="ECO:0000313" key="4">
    <source>
        <dbReference type="Proteomes" id="UP000199245"/>
    </source>
</evidence>
<protein>
    <submittedName>
        <fullName evidence="3">Uncharacterized conserved protein YciI, contains a putative active-site phosphohistidine</fullName>
    </submittedName>
</protein>
<comment type="similarity">
    <text evidence="1">Belongs to the YciI family.</text>
</comment>
<dbReference type="Proteomes" id="UP000199245">
    <property type="component" value="Unassembled WGS sequence"/>
</dbReference>
<dbReference type="RefSeq" id="WP_092077809.1">
    <property type="nucleotide sequence ID" value="NZ_CP121669.1"/>
</dbReference>
<dbReference type="AlphaFoldDB" id="A0A1G6IT15"/>
<dbReference type="Pfam" id="PF03795">
    <property type="entry name" value="YCII"/>
    <property type="match status" value="1"/>
</dbReference>
<dbReference type="EMBL" id="FMZW01000001">
    <property type="protein sequence ID" value="SDC09570.1"/>
    <property type="molecule type" value="Genomic_DNA"/>
</dbReference>
<reference evidence="3 4" key="1">
    <citation type="submission" date="2016-10" db="EMBL/GenBank/DDBJ databases">
        <authorList>
            <person name="de Groot N.N."/>
        </authorList>
    </citation>
    <scope>NUCLEOTIDE SEQUENCE [LARGE SCALE GENOMIC DNA]</scope>
    <source>
        <strain evidence="3 4">R5</strain>
    </source>
</reference>
<dbReference type="SUPFAM" id="SSF54909">
    <property type="entry name" value="Dimeric alpha+beta barrel"/>
    <property type="match status" value="1"/>
</dbReference>
<evidence type="ECO:0000259" key="2">
    <source>
        <dbReference type="Pfam" id="PF03795"/>
    </source>
</evidence>